<evidence type="ECO:0000313" key="3">
    <source>
        <dbReference type="Proteomes" id="UP000298616"/>
    </source>
</evidence>
<organism evidence="2 3">
    <name type="scientific">Mangrovivirga cuniculi</name>
    <dbReference type="NCBI Taxonomy" id="2715131"/>
    <lineage>
        <taxon>Bacteria</taxon>
        <taxon>Pseudomonadati</taxon>
        <taxon>Bacteroidota</taxon>
        <taxon>Cytophagia</taxon>
        <taxon>Cytophagales</taxon>
        <taxon>Mangrovivirgaceae</taxon>
        <taxon>Mangrovivirga</taxon>
    </lineage>
</organism>
<accession>A0A4D7JGU6</accession>
<name>A0A4D7JGU6_9BACT</name>
<protein>
    <submittedName>
        <fullName evidence="2">Uncharacterized protein</fullName>
    </submittedName>
</protein>
<feature type="region of interest" description="Disordered" evidence="1">
    <location>
        <begin position="90"/>
        <end position="115"/>
    </location>
</feature>
<dbReference type="Proteomes" id="UP000298616">
    <property type="component" value="Chromosome"/>
</dbReference>
<sequence>MFEKEIAYVEPLTAVNNLKDKYSGNISLENLSSSEKEALIDLVEKTSGMEARDISSLSTNEIIEILEPAAKDVSKGTLVRKVSEIKKRVGKKKPKIKIPSTDKPVDNFRKKNPLNQSKDKLLKMQQITEIRKRKIKFSSLLKNFIVDLKKLK</sequence>
<proteinExistence type="predicted"/>
<evidence type="ECO:0000313" key="2">
    <source>
        <dbReference type="EMBL" id="QCK14821.1"/>
    </source>
</evidence>
<evidence type="ECO:0000256" key="1">
    <source>
        <dbReference type="SAM" id="MobiDB-lite"/>
    </source>
</evidence>
<dbReference type="RefSeq" id="WP_137090409.1">
    <property type="nucleotide sequence ID" value="NZ_CP028923.1"/>
</dbReference>
<dbReference type="EMBL" id="CP028923">
    <property type="protein sequence ID" value="QCK14821.1"/>
    <property type="molecule type" value="Genomic_DNA"/>
</dbReference>
<gene>
    <name evidence="2" type="ORF">DCC35_08750</name>
</gene>
<dbReference type="KEGG" id="fpf:DCC35_08750"/>
<reference evidence="2 3" key="1">
    <citation type="submission" date="2018-04" db="EMBL/GenBank/DDBJ databases">
        <title>Complete genome uncultured novel isolate.</title>
        <authorList>
            <person name="Merlino G."/>
        </authorList>
    </citation>
    <scope>NUCLEOTIDE SEQUENCE [LARGE SCALE GENOMIC DNA]</scope>
    <source>
        <strain evidence="3">R1DC9</strain>
    </source>
</reference>
<dbReference type="AlphaFoldDB" id="A0A4D7JGU6"/>
<keyword evidence="3" id="KW-1185">Reference proteome</keyword>